<dbReference type="Gene3D" id="3.40.50.880">
    <property type="match status" value="1"/>
</dbReference>
<reference evidence="2" key="1">
    <citation type="submission" date="2016-10" db="EMBL/GenBank/DDBJ databases">
        <authorList>
            <person name="Varghese N."/>
            <person name="Submissions S."/>
        </authorList>
    </citation>
    <scope>NUCLEOTIDE SEQUENCE [LARGE SCALE GENOMIC DNA]</scope>
    <source>
        <strain evidence="2">DSM 3669</strain>
    </source>
</reference>
<dbReference type="InterPro" id="IPR029062">
    <property type="entry name" value="Class_I_gatase-like"/>
</dbReference>
<sequence length="248" mass="27392">MQPLIGISCCYDNVPGRFNLGEDYVLAVRAAGGVPVILPHAGDADIPEILRAVDGVLLSGGGDLDPDYFGEEPLPENGYIDPQRDQFEIQLARMTMAAEIPLLGICRGMQVMNVATGGKVHQDIGLALDKYLQHQQQAPRWYPTHGINITKYSTLYNILKGDKLRVNSFHHQIISFIGKNFTISATAGDGVVEAIESVNGRNFALGVQFHPENMYRKYPIFLQIFAAFVRAAARYLSSKKGRLIQEKC</sequence>
<dbReference type="Pfam" id="PF07722">
    <property type="entry name" value="Peptidase_C26"/>
    <property type="match status" value="1"/>
</dbReference>
<dbReference type="FunFam" id="3.40.50.880:FF:000030">
    <property type="entry name" value="Gamma-glutamyl-gamma-aminobutyrate hydrolase PuuD"/>
    <property type="match status" value="1"/>
</dbReference>
<dbReference type="InterPro" id="IPR011697">
    <property type="entry name" value="Peptidase_C26"/>
</dbReference>
<keyword evidence="2" id="KW-1185">Reference proteome</keyword>
<evidence type="ECO:0000313" key="1">
    <source>
        <dbReference type="EMBL" id="SFR07296.1"/>
    </source>
</evidence>
<accession>A0A1I6DPE7</accession>
<dbReference type="Proteomes" id="UP000199584">
    <property type="component" value="Unassembled WGS sequence"/>
</dbReference>
<evidence type="ECO:0000313" key="2">
    <source>
        <dbReference type="Proteomes" id="UP000199584"/>
    </source>
</evidence>
<keyword evidence="1" id="KW-0808">Transferase</keyword>
<protein>
    <submittedName>
        <fullName evidence="1">Putative glutamine amidotransferase</fullName>
    </submittedName>
</protein>
<dbReference type="GO" id="GO:0005829">
    <property type="term" value="C:cytosol"/>
    <property type="evidence" value="ECO:0007669"/>
    <property type="project" value="TreeGrafter"/>
</dbReference>
<dbReference type="GO" id="GO:0016740">
    <property type="term" value="F:transferase activity"/>
    <property type="evidence" value="ECO:0007669"/>
    <property type="project" value="UniProtKB-KW"/>
</dbReference>
<keyword evidence="1" id="KW-0315">Glutamine amidotransferase</keyword>
<dbReference type="RefSeq" id="WP_092483539.1">
    <property type="nucleotide sequence ID" value="NZ_FOYM01000014.1"/>
</dbReference>
<dbReference type="AlphaFoldDB" id="A0A1I6DPE7"/>
<dbReference type="PANTHER" id="PTHR43235:SF1">
    <property type="entry name" value="GLUTAMINE AMIDOTRANSFERASE PB2B2.05-RELATED"/>
    <property type="match status" value="1"/>
</dbReference>
<dbReference type="GO" id="GO:0006598">
    <property type="term" value="P:polyamine catabolic process"/>
    <property type="evidence" value="ECO:0007669"/>
    <property type="project" value="TreeGrafter"/>
</dbReference>
<dbReference type="SUPFAM" id="SSF52317">
    <property type="entry name" value="Class I glutamine amidotransferase-like"/>
    <property type="match status" value="1"/>
</dbReference>
<dbReference type="GO" id="GO:0033969">
    <property type="term" value="F:gamma-glutamyl-gamma-aminobutyrate hydrolase activity"/>
    <property type="evidence" value="ECO:0007669"/>
    <property type="project" value="TreeGrafter"/>
</dbReference>
<gene>
    <name evidence="1" type="ORF">SAMN05660706_11479</name>
</gene>
<organism evidence="1 2">
    <name type="scientific">Desulfoscipio geothermicus DSM 3669</name>
    <dbReference type="NCBI Taxonomy" id="1121426"/>
    <lineage>
        <taxon>Bacteria</taxon>
        <taxon>Bacillati</taxon>
        <taxon>Bacillota</taxon>
        <taxon>Clostridia</taxon>
        <taxon>Eubacteriales</taxon>
        <taxon>Desulfallaceae</taxon>
        <taxon>Desulfoscipio</taxon>
    </lineage>
</organism>
<proteinExistence type="predicted"/>
<dbReference type="CDD" id="cd01745">
    <property type="entry name" value="GATase1_2"/>
    <property type="match status" value="1"/>
</dbReference>
<dbReference type="EMBL" id="FOYM01000014">
    <property type="protein sequence ID" value="SFR07296.1"/>
    <property type="molecule type" value="Genomic_DNA"/>
</dbReference>
<dbReference type="STRING" id="39060.SAMN05660706_11479"/>
<dbReference type="PANTHER" id="PTHR43235">
    <property type="entry name" value="GLUTAMINE AMIDOTRANSFERASE PB2B2.05-RELATED"/>
    <property type="match status" value="1"/>
</dbReference>
<dbReference type="InterPro" id="IPR044668">
    <property type="entry name" value="PuuD-like"/>
</dbReference>
<dbReference type="PROSITE" id="PS51273">
    <property type="entry name" value="GATASE_TYPE_1"/>
    <property type="match status" value="1"/>
</dbReference>
<name>A0A1I6DPE7_9FIRM</name>
<dbReference type="OrthoDB" id="9813383at2"/>